<dbReference type="GO" id="GO:0003700">
    <property type="term" value="F:DNA-binding transcription factor activity"/>
    <property type="evidence" value="ECO:0007669"/>
    <property type="project" value="InterPro"/>
</dbReference>
<keyword evidence="1 4" id="KW-0808">Transferase</keyword>
<dbReference type="PANTHER" id="PTHR13947:SF37">
    <property type="entry name" value="LD18367P"/>
    <property type="match status" value="1"/>
</dbReference>
<evidence type="ECO:0000259" key="2">
    <source>
        <dbReference type="PROSITE" id="PS50995"/>
    </source>
</evidence>
<dbReference type="KEGG" id="sted:SPTER_46410"/>
<evidence type="ECO:0000313" key="4">
    <source>
        <dbReference type="EMBL" id="QDR83163.1"/>
    </source>
</evidence>
<dbReference type="InterPro" id="IPR000835">
    <property type="entry name" value="HTH_MarR-typ"/>
</dbReference>
<protein>
    <submittedName>
        <fullName evidence="4">RimI: ribosomal-protein-alanine acetyltransferase</fullName>
    </submittedName>
</protein>
<reference evidence="4 5" key="1">
    <citation type="submission" date="2019-02" db="EMBL/GenBank/DDBJ databases">
        <title>Closed genome of Sporomusa termitida DSM 4440.</title>
        <authorList>
            <person name="Poehlein A."/>
            <person name="Daniel R."/>
        </authorList>
    </citation>
    <scope>NUCLEOTIDE SEQUENCE [LARGE SCALE GENOMIC DNA]</scope>
    <source>
        <strain evidence="4 5">DSM 4440</strain>
    </source>
</reference>
<dbReference type="EMBL" id="CP036259">
    <property type="protein sequence ID" value="QDR83163.1"/>
    <property type="molecule type" value="Genomic_DNA"/>
</dbReference>
<keyword evidence="5" id="KW-1185">Reference proteome</keyword>
<dbReference type="Proteomes" id="UP000320776">
    <property type="component" value="Chromosome"/>
</dbReference>
<evidence type="ECO:0000259" key="3">
    <source>
        <dbReference type="PROSITE" id="PS51186"/>
    </source>
</evidence>
<dbReference type="PANTHER" id="PTHR13947">
    <property type="entry name" value="GNAT FAMILY N-ACETYLTRANSFERASE"/>
    <property type="match status" value="1"/>
</dbReference>
<dbReference type="PROSITE" id="PS51186">
    <property type="entry name" value="GNAT"/>
    <property type="match status" value="1"/>
</dbReference>
<dbReference type="AlphaFoldDB" id="A0A517E0N2"/>
<dbReference type="PROSITE" id="PS50995">
    <property type="entry name" value="HTH_MARR_2"/>
    <property type="match status" value="1"/>
</dbReference>
<dbReference type="InterPro" id="IPR036388">
    <property type="entry name" value="WH-like_DNA-bd_sf"/>
</dbReference>
<dbReference type="GO" id="GO:0008080">
    <property type="term" value="F:N-acetyltransferase activity"/>
    <property type="evidence" value="ECO:0007669"/>
    <property type="project" value="InterPro"/>
</dbReference>
<dbReference type="Gene3D" id="3.40.630.30">
    <property type="match status" value="1"/>
</dbReference>
<dbReference type="Pfam" id="PF00583">
    <property type="entry name" value="Acetyltransf_1"/>
    <property type="match status" value="1"/>
</dbReference>
<proteinExistence type="predicted"/>
<dbReference type="InterPro" id="IPR000182">
    <property type="entry name" value="GNAT_dom"/>
</dbReference>
<dbReference type="SUPFAM" id="SSF55729">
    <property type="entry name" value="Acyl-CoA N-acyltransferases (Nat)"/>
    <property type="match status" value="1"/>
</dbReference>
<evidence type="ECO:0000256" key="1">
    <source>
        <dbReference type="ARBA" id="ARBA00022679"/>
    </source>
</evidence>
<feature type="domain" description="HTH marR-type" evidence="2">
    <location>
        <begin position="1"/>
        <end position="140"/>
    </location>
</feature>
<dbReference type="InterPro" id="IPR036390">
    <property type="entry name" value="WH_DNA-bd_sf"/>
</dbReference>
<dbReference type="OrthoDB" id="5419426at2"/>
<evidence type="ECO:0000313" key="5">
    <source>
        <dbReference type="Proteomes" id="UP000320776"/>
    </source>
</evidence>
<dbReference type="SMART" id="SM00347">
    <property type="entry name" value="HTH_MARR"/>
    <property type="match status" value="1"/>
</dbReference>
<dbReference type="CDD" id="cd04301">
    <property type="entry name" value="NAT_SF"/>
    <property type="match status" value="1"/>
</dbReference>
<feature type="domain" description="N-acetyltransferase" evidence="3">
    <location>
        <begin position="150"/>
        <end position="305"/>
    </location>
</feature>
<sequence>MDESMRNRATVIREFNRFYTHFIGLINKNILASPYSLAEARVLLEVDKAGQCTASELTSLLQIDPGYLSRILKRLIAEKLVIKSRSPADGRVQVLSLTGLGQATFSNLAEASTQQIGRILAELPLYQQQELIDLLGGVRKILAPAGEQAITIRTGQPGDLGYIAYRHCVLYHQEYSLEPAVFERYVLAGLLKYAEERQAGAIWVAQVNDKIAGFIGMVGLAEETAQLRWFLIEPQFRGLGMGRRLLQAAMDYARENKYKKVLLWTFQGLDTACHLYKSFGFTPTQQAGNDTWKKGLQEERWEITL</sequence>
<dbReference type="InterPro" id="IPR050769">
    <property type="entry name" value="NAT_camello-type"/>
</dbReference>
<dbReference type="Pfam" id="PF12802">
    <property type="entry name" value="MarR_2"/>
    <property type="match status" value="1"/>
</dbReference>
<name>A0A517E0N2_9FIRM</name>
<dbReference type="SUPFAM" id="SSF46785">
    <property type="entry name" value="Winged helix' DNA-binding domain"/>
    <property type="match status" value="1"/>
</dbReference>
<dbReference type="RefSeq" id="WP_144352474.1">
    <property type="nucleotide sequence ID" value="NZ_CP036259.1"/>
</dbReference>
<dbReference type="Gene3D" id="1.10.10.10">
    <property type="entry name" value="Winged helix-like DNA-binding domain superfamily/Winged helix DNA-binding domain"/>
    <property type="match status" value="1"/>
</dbReference>
<organism evidence="4 5">
    <name type="scientific">Sporomusa termitida</name>
    <dbReference type="NCBI Taxonomy" id="2377"/>
    <lineage>
        <taxon>Bacteria</taxon>
        <taxon>Bacillati</taxon>
        <taxon>Bacillota</taxon>
        <taxon>Negativicutes</taxon>
        <taxon>Selenomonadales</taxon>
        <taxon>Sporomusaceae</taxon>
        <taxon>Sporomusa</taxon>
    </lineage>
</organism>
<gene>
    <name evidence="4" type="ORF">SPTER_46410</name>
</gene>
<accession>A0A517E0N2</accession>
<dbReference type="InterPro" id="IPR016181">
    <property type="entry name" value="Acyl_CoA_acyltransferase"/>
</dbReference>